<organism evidence="2 3">
    <name type="scientific">Actinomadura meridiana</name>
    <dbReference type="NCBI Taxonomy" id="559626"/>
    <lineage>
        <taxon>Bacteria</taxon>
        <taxon>Bacillati</taxon>
        <taxon>Actinomycetota</taxon>
        <taxon>Actinomycetes</taxon>
        <taxon>Streptosporangiales</taxon>
        <taxon>Thermomonosporaceae</taxon>
        <taxon>Actinomadura</taxon>
    </lineage>
</organism>
<gene>
    <name evidence="2" type="ORF">GCM10022254_00260</name>
</gene>
<evidence type="ECO:0008006" key="4">
    <source>
        <dbReference type="Google" id="ProtNLM"/>
    </source>
</evidence>
<keyword evidence="1" id="KW-0732">Signal</keyword>
<sequence length="162" mass="18290">MRGIQNKPVALATVIAVAVLAGCSSQSAKEKWVSSTNEKCKSLTKRFTDDLAWGDSIGKDDLDRMKKRIKQIKDLQKHAHKDPPPEVNRRDLDGWLAKLGAYANSTQEMWRYFSAARSYMNLDLVLAMSTGLVKTAAEETKPLAQRLGLHKCMQVDRWEKLE</sequence>
<protein>
    <recommendedName>
        <fullName evidence="4">Lipoprotein</fullName>
    </recommendedName>
</protein>
<accession>A0ABP8BR61</accession>
<evidence type="ECO:0000313" key="3">
    <source>
        <dbReference type="Proteomes" id="UP001501710"/>
    </source>
</evidence>
<proteinExistence type="predicted"/>
<feature type="signal peptide" evidence="1">
    <location>
        <begin position="1"/>
        <end position="28"/>
    </location>
</feature>
<dbReference type="Proteomes" id="UP001501710">
    <property type="component" value="Unassembled WGS sequence"/>
</dbReference>
<dbReference type="EMBL" id="BAABAS010000001">
    <property type="protein sequence ID" value="GAA4223327.1"/>
    <property type="molecule type" value="Genomic_DNA"/>
</dbReference>
<evidence type="ECO:0000256" key="1">
    <source>
        <dbReference type="SAM" id="SignalP"/>
    </source>
</evidence>
<dbReference type="RefSeq" id="WP_344887528.1">
    <property type="nucleotide sequence ID" value="NZ_BAABAS010000001.1"/>
</dbReference>
<keyword evidence="3" id="KW-1185">Reference proteome</keyword>
<comment type="caution">
    <text evidence="2">The sequence shown here is derived from an EMBL/GenBank/DDBJ whole genome shotgun (WGS) entry which is preliminary data.</text>
</comment>
<evidence type="ECO:0000313" key="2">
    <source>
        <dbReference type="EMBL" id="GAA4223327.1"/>
    </source>
</evidence>
<feature type="chain" id="PRO_5046926346" description="Lipoprotein" evidence="1">
    <location>
        <begin position="29"/>
        <end position="162"/>
    </location>
</feature>
<dbReference type="PROSITE" id="PS51257">
    <property type="entry name" value="PROKAR_LIPOPROTEIN"/>
    <property type="match status" value="1"/>
</dbReference>
<reference evidence="3" key="1">
    <citation type="journal article" date="2019" name="Int. J. Syst. Evol. Microbiol.">
        <title>The Global Catalogue of Microorganisms (GCM) 10K type strain sequencing project: providing services to taxonomists for standard genome sequencing and annotation.</title>
        <authorList>
            <consortium name="The Broad Institute Genomics Platform"/>
            <consortium name="The Broad Institute Genome Sequencing Center for Infectious Disease"/>
            <person name="Wu L."/>
            <person name="Ma J."/>
        </authorList>
    </citation>
    <scope>NUCLEOTIDE SEQUENCE [LARGE SCALE GENOMIC DNA]</scope>
    <source>
        <strain evidence="3">JCM 17440</strain>
    </source>
</reference>
<name>A0ABP8BR61_9ACTN</name>